<sequence>MGLLNTLVQTFFASVCISFVVQGWVPLDLLPFPLLTSIYIFILSKYIAPPVTSKVEPGLFGGSRLMKNYLLSAALIGIILPLVYIACAFLQGDLVAVKAAVPSLFLLIVQVLSENFTFRRASFSVLIRPLVPMLYNTRRLFTIWDELLFLFFGVGITKPGLLLFGRMLVVANAILWHWNLFGFLIPVYLVKSMRQHYDLENKVKE</sequence>
<feature type="transmembrane region" description="Helical" evidence="1">
    <location>
        <begin position="69"/>
        <end position="91"/>
    </location>
</feature>
<dbReference type="AlphaFoldDB" id="A0A8T0GA24"/>
<feature type="transmembrane region" description="Helical" evidence="1">
    <location>
        <begin position="169"/>
        <end position="190"/>
    </location>
</feature>
<proteinExistence type="predicted"/>
<feature type="domain" description="DUF7733" evidence="2">
    <location>
        <begin position="11"/>
        <end position="197"/>
    </location>
</feature>
<evidence type="ECO:0000313" key="3">
    <source>
        <dbReference type="EMBL" id="KAG0554132.1"/>
    </source>
</evidence>
<reference evidence="3" key="1">
    <citation type="submission" date="2020-06" db="EMBL/GenBank/DDBJ databases">
        <title>WGS assembly of Ceratodon purpureus strain R40.</title>
        <authorList>
            <person name="Carey S.B."/>
            <person name="Jenkins J."/>
            <person name="Shu S."/>
            <person name="Lovell J.T."/>
            <person name="Sreedasyam A."/>
            <person name="Maumus F."/>
            <person name="Tiley G.P."/>
            <person name="Fernandez-Pozo N."/>
            <person name="Barry K."/>
            <person name="Chen C."/>
            <person name="Wang M."/>
            <person name="Lipzen A."/>
            <person name="Daum C."/>
            <person name="Saski C.A."/>
            <person name="Payton A.C."/>
            <person name="Mcbreen J.C."/>
            <person name="Conrad R.E."/>
            <person name="Kollar L.M."/>
            <person name="Olsson S."/>
            <person name="Huttunen S."/>
            <person name="Landis J.B."/>
            <person name="Wickett N.J."/>
            <person name="Johnson M.G."/>
            <person name="Rensing S.A."/>
            <person name="Grimwood J."/>
            <person name="Schmutz J."/>
            <person name="Mcdaniel S.F."/>
        </authorList>
    </citation>
    <scope>NUCLEOTIDE SEQUENCE</scope>
    <source>
        <strain evidence="3">R40</strain>
    </source>
</reference>
<dbReference type="InterPro" id="IPR056635">
    <property type="entry name" value="DUF7733"/>
</dbReference>
<dbReference type="EMBL" id="CM026433">
    <property type="protein sequence ID" value="KAG0554132.1"/>
    <property type="molecule type" value="Genomic_DNA"/>
</dbReference>
<dbReference type="PANTHER" id="PTHR33829">
    <property type="entry name" value="OSJNBA0044M19.10 PROTEIN"/>
    <property type="match status" value="1"/>
</dbReference>
<name>A0A8T0GA24_CERPU</name>
<keyword evidence="1" id="KW-0812">Transmembrane</keyword>
<dbReference type="Proteomes" id="UP000822688">
    <property type="component" value="Chromosome 12"/>
</dbReference>
<keyword evidence="1" id="KW-0472">Membrane</keyword>
<keyword evidence="1" id="KW-1133">Transmembrane helix</keyword>
<dbReference type="Pfam" id="PF24867">
    <property type="entry name" value="DUF7733"/>
    <property type="match status" value="1"/>
</dbReference>
<dbReference type="PANTHER" id="PTHR33829:SF2">
    <property type="entry name" value="OS04G0386700 PROTEIN"/>
    <property type="match status" value="1"/>
</dbReference>
<comment type="caution">
    <text evidence="3">The sequence shown here is derived from an EMBL/GenBank/DDBJ whole genome shotgun (WGS) entry which is preliminary data.</text>
</comment>
<feature type="transmembrane region" description="Helical" evidence="1">
    <location>
        <begin position="31"/>
        <end position="48"/>
    </location>
</feature>
<protein>
    <recommendedName>
        <fullName evidence="2">DUF7733 domain-containing protein</fullName>
    </recommendedName>
</protein>
<feature type="transmembrane region" description="Helical" evidence="1">
    <location>
        <begin position="7"/>
        <end position="25"/>
    </location>
</feature>
<gene>
    <name evidence="3" type="ORF">KC19_12G065200</name>
</gene>
<organism evidence="3 4">
    <name type="scientific">Ceratodon purpureus</name>
    <name type="common">Fire moss</name>
    <name type="synonym">Dicranum purpureum</name>
    <dbReference type="NCBI Taxonomy" id="3225"/>
    <lineage>
        <taxon>Eukaryota</taxon>
        <taxon>Viridiplantae</taxon>
        <taxon>Streptophyta</taxon>
        <taxon>Embryophyta</taxon>
        <taxon>Bryophyta</taxon>
        <taxon>Bryophytina</taxon>
        <taxon>Bryopsida</taxon>
        <taxon>Dicranidae</taxon>
        <taxon>Pseudoditrichales</taxon>
        <taxon>Ditrichaceae</taxon>
        <taxon>Ceratodon</taxon>
    </lineage>
</organism>
<evidence type="ECO:0000313" key="4">
    <source>
        <dbReference type="Proteomes" id="UP000822688"/>
    </source>
</evidence>
<feature type="transmembrane region" description="Helical" evidence="1">
    <location>
        <begin position="97"/>
        <end position="118"/>
    </location>
</feature>
<evidence type="ECO:0000259" key="2">
    <source>
        <dbReference type="Pfam" id="PF24867"/>
    </source>
</evidence>
<accession>A0A8T0GA24</accession>
<keyword evidence="4" id="KW-1185">Reference proteome</keyword>
<evidence type="ECO:0000256" key="1">
    <source>
        <dbReference type="SAM" id="Phobius"/>
    </source>
</evidence>